<name>A0A9N9A7J0_9GLOM</name>
<sequence length="379" mass="44373">MSDTSEIPPKIKLILRHDWSSLNSKLPKLLEILTKELGSSECWHKKSTFFDHLLHVYQILTIWNQPQYLIDCGLFHSAYSNSYVNLAIFKLNNDERKRLRSLIGEEAENLAHLFCIIPRHDLIYNKIFGQLKSKEIDDDEKLKIVIPDEGIVVRNINNDEPILLDKFTIAIFLIFTMADFSDQLFSWQDELFENYDGQLLYQTSNEFNFSLWPGDCKPGLWLAGLSRIGKIVRWCLKDFKPELIPPVFDNCTVELDPSDLIKSRDLYWDIVTNHHNLYNVEAIPEIERKLKECIKLNPFVGEPHVLLAQIYMRLEKYEEAEQEGLKALKNFFDWGTCWDKRMNWDVWIAYIRVIIECARKKEWIKGAFGAVKLGLVSGL</sequence>
<comment type="caution">
    <text evidence="2">The sequence shown here is derived from an EMBL/GenBank/DDBJ whole genome shotgun (WGS) entry which is preliminary data.</text>
</comment>
<dbReference type="Gene3D" id="1.25.40.10">
    <property type="entry name" value="Tetratricopeptide repeat domain"/>
    <property type="match status" value="1"/>
</dbReference>
<dbReference type="OrthoDB" id="2306007at2759"/>
<dbReference type="InterPro" id="IPR011990">
    <property type="entry name" value="TPR-like_helical_dom_sf"/>
</dbReference>
<evidence type="ECO:0000313" key="2">
    <source>
        <dbReference type="EMBL" id="CAG8522605.1"/>
    </source>
</evidence>
<feature type="domain" description="DUF6817" evidence="1">
    <location>
        <begin position="35"/>
        <end position="119"/>
    </location>
</feature>
<dbReference type="InterPro" id="IPR049202">
    <property type="entry name" value="DUF6817"/>
</dbReference>
<dbReference type="PANTHER" id="PTHR37391">
    <property type="entry name" value="E3 UBIQUITIN-PROTEIN LIGASE"/>
    <property type="match status" value="1"/>
</dbReference>
<reference evidence="2" key="1">
    <citation type="submission" date="2021-06" db="EMBL/GenBank/DDBJ databases">
        <authorList>
            <person name="Kallberg Y."/>
            <person name="Tangrot J."/>
            <person name="Rosling A."/>
        </authorList>
    </citation>
    <scope>NUCLEOTIDE SEQUENCE</scope>
    <source>
        <strain evidence="2">IN212</strain>
    </source>
</reference>
<gene>
    <name evidence="2" type="ORF">RFULGI_LOCUS3423</name>
</gene>
<dbReference type="EMBL" id="CAJVPZ010002986">
    <property type="protein sequence ID" value="CAG8522605.1"/>
    <property type="molecule type" value="Genomic_DNA"/>
</dbReference>
<evidence type="ECO:0000313" key="3">
    <source>
        <dbReference type="Proteomes" id="UP000789396"/>
    </source>
</evidence>
<protein>
    <submittedName>
        <fullName evidence="2">11101_t:CDS:1</fullName>
    </submittedName>
</protein>
<keyword evidence="3" id="KW-1185">Reference proteome</keyword>
<dbReference type="PANTHER" id="PTHR37391:SF2">
    <property type="entry name" value="E3 UBIQUITIN-PROTEIN LIGASE"/>
    <property type="match status" value="1"/>
</dbReference>
<dbReference type="AlphaFoldDB" id="A0A9N9A7J0"/>
<dbReference type="Pfam" id="PF20680">
    <property type="entry name" value="DUF6817"/>
    <property type="match status" value="1"/>
</dbReference>
<accession>A0A9N9A7J0</accession>
<organism evidence="2 3">
    <name type="scientific">Racocetra fulgida</name>
    <dbReference type="NCBI Taxonomy" id="60492"/>
    <lineage>
        <taxon>Eukaryota</taxon>
        <taxon>Fungi</taxon>
        <taxon>Fungi incertae sedis</taxon>
        <taxon>Mucoromycota</taxon>
        <taxon>Glomeromycotina</taxon>
        <taxon>Glomeromycetes</taxon>
        <taxon>Diversisporales</taxon>
        <taxon>Gigasporaceae</taxon>
        <taxon>Racocetra</taxon>
    </lineage>
</organism>
<evidence type="ECO:0000259" key="1">
    <source>
        <dbReference type="Pfam" id="PF20680"/>
    </source>
</evidence>
<proteinExistence type="predicted"/>
<dbReference type="Proteomes" id="UP000789396">
    <property type="component" value="Unassembled WGS sequence"/>
</dbReference>
<dbReference type="SUPFAM" id="SSF48452">
    <property type="entry name" value="TPR-like"/>
    <property type="match status" value="1"/>
</dbReference>